<dbReference type="EMBL" id="AUXZ01000079">
    <property type="protein sequence ID" value="KZN49909.1"/>
    <property type="molecule type" value="Genomic_DNA"/>
</dbReference>
<sequence length="225" mass="25549">MILNKVINTWSKIKLYKLRYLRIKPNILSGFNVALIHSLWSLLLLFPLSSQSTEHLYPLGEHGIYYYKDTKQLVDNILPEHLDVSAIYLVYPAGKGVSMLTVNEALETDDFSMTIVKDISKPETVRTIALDKQLAQRVLKAFSTVIATIKVPSDPMDLIVIAGGTDYVFYSFPLGGFTWGKRNSEPGKVTELIEVFEIIFNQLDAESEIIIDSNFENALRNFERQ</sequence>
<reference evidence="2 3" key="1">
    <citation type="submission" date="2013-07" db="EMBL/GenBank/DDBJ databases">
        <title>Comparative Genomic and Metabolomic Analysis of Twelve Strains of Pseudoalteromonas luteoviolacea.</title>
        <authorList>
            <person name="Vynne N.G."/>
            <person name="Mansson M."/>
            <person name="Gram L."/>
        </authorList>
    </citation>
    <scope>NUCLEOTIDE SEQUENCE [LARGE SCALE GENOMIC DNA]</scope>
    <source>
        <strain evidence="2 3">H33</strain>
    </source>
</reference>
<dbReference type="AlphaFoldDB" id="A0A167E268"/>
<protein>
    <submittedName>
        <fullName evidence="2">Uncharacterized protein</fullName>
    </submittedName>
</protein>
<evidence type="ECO:0000256" key="1">
    <source>
        <dbReference type="SAM" id="Phobius"/>
    </source>
</evidence>
<keyword evidence="1" id="KW-0472">Membrane</keyword>
<organism evidence="2 3">
    <name type="scientific">Pseudoalteromonas luteoviolacea H33</name>
    <dbReference type="NCBI Taxonomy" id="1365251"/>
    <lineage>
        <taxon>Bacteria</taxon>
        <taxon>Pseudomonadati</taxon>
        <taxon>Pseudomonadota</taxon>
        <taxon>Gammaproteobacteria</taxon>
        <taxon>Alteromonadales</taxon>
        <taxon>Pseudoalteromonadaceae</taxon>
        <taxon>Pseudoalteromonas</taxon>
    </lineage>
</organism>
<keyword evidence="1" id="KW-1133">Transmembrane helix</keyword>
<dbReference type="Proteomes" id="UP000076503">
    <property type="component" value="Unassembled WGS sequence"/>
</dbReference>
<evidence type="ECO:0000313" key="2">
    <source>
        <dbReference type="EMBL" id="KZN49909.1"/>
    </source>
</evidence>
<comment type="caution">
    <text evidence="2">The sequence shown here is derived from an EMBL/GenBank/DDBJ whole genome shotgun (WGS) entry which is preliminary data.</text>
</comment>
<feature type="transmembrane region" description="Helical" evidence="1">
    <location>
        <begin position="27"/>
        <end position="48"/>
    </location>
</feature>
<dbReference type="PATRIC" id="fig|1365251.3.peg.2913"/>
<accession>A0A167E268</accession>
<keyword evidence="1" id="KW-0812">Transmembrane</keyword>
<name>A0A167E268_9GAMM</name>
<gene>
    <name evidence="2" type="ORF">N476_18050</name>
</gene>
<proteinExistence type="predicted"/>
<evidence type="ECO:0000313" key="3">
    <source>
        <dbReference type="Proteomes" id="UP000076503"/>
    </source>
</evidence>